<name>A0A651DLR5_9BACI</name>
<protein>
    <submittedName>
        <fullName evidence="2">Uncharacterized protein</fullName>
    </submittedName>
</protein>
<evidence type="ECO:0000313" key="2">
    <source>
        <dbReference type="EMBL" id="TVP88933.1"/>
    </source>
</evidence>
<evidence type="ECO:0000256" key="1">
    <source>
        <dbReference type="SAM" id="MobiDB-lite"/>
    </source>
</evidence>
<reference evidence="2" key="1">
    <citation type="submission" date="2018-10" db="EMBL/GenBank/DDBJ databases">
        <title>Metagenomes of soda lake microbial mats from the interior of British Columbia, Canada.</title>
        <authorList>
            <person name="Zorz J.K."/>
            <person name="Sharp C."/>
            <person name="Kleiner M."/>
            <person name="Dong X."/>
            <person name="Strous M."/>
        </authorList>
    </citation>
    <scope>NUCLEOTIDE SEQUENCE</scope>
    <source>
        <strain evidence="2">LCM1.Bin51</strain>
    </source>
</reference>
<sequence length="116" mass="12869">MFYGRKLLLLSLLQPKGRLLGDQGRGEDPFRKKLAEAGPPGKRPREAEAGNRLSIHQKHFINSLKSTLFLCWTGAGVPGSAEALPAASERLAAPFPYRYRLKKRAFPIMESSLSAY</sequence>
<organism evidence="2">
    <name type="scientific">Alkalicoccus sp</name>
    <dbReference type="NCBI Taxonomy" id="2005376"/>
    <lineage>
        <taxon>Bacteria</taxon>
        <taxon>Bacillati</taxon>
        <taxon>Bacillota</taxon>
        <taxon>Bacilli</taxon>
        <taxon>Bacillales</taxon>
        <taxon>Bacillaceae</taxon>
        <taxon>Alkalicoccus</taxon>
    </lineage>
</organism>
<proteinExistence type="predicted"/>
<dbReference type="EMBL" id="REBZ01000009">
    <property type="protein sequence ID" value="TVP88933.1"/>
    <property type="molecule type" value="Genomic_DNA"/>
</dbReference>
<gene>
    <name evidence="2" type="ORF">EA344_00105</name>
</gene>
<comment type="caution">
    <text evidence="2">The sequence shown here is derived from an EMBL/GenBank/DDBJ whole genome shotgun (WGS) entry which is preliminary data.</text>
</comment>
<accession>A0A651DLR5</accession>
<dbReference type="AlphaFoldDB" id="A0A651DLR5"/>
<feature type="compositionally biased region" description="Basic and acidic residues" evidence="1">
    <location>
        <begin position="24"/>
        <end position="35"/>
    </location>
</feature>
<feature type="region of interest" description="Disordered" evidence="1">
    <location>
        <begin position="21"/>
        <end position="50"/>
    </location>
</feature>